<dbReference type="Proteomes" id="UP000632138">
    <property type="component" value="Unassembled WGS sequence"/>
</dbReference>
<evidence type="ECO:0000313" key="1">
    <source>
        <dbReference type="EMBL" id="MBM2618547.1"/>
    </source>
</evidence>
<comment type="caution">
    <text evidence="1">The sequence shown here is derived from an EMBL/GenBank/DDBJ whole genome shotgun (WGS) entry which is preliminary data.</text>
</comment>
<evidence type="ECO:0000313" key="2">
    <source>
        <dbReference type="Proteomes" id="UP000632138"/>
    </source>
</evidence>
<dbReference type="EMBL" id="JAENHP010000007">
    <property type="protein sequence ID" value="MBM2618547.1"/>
    <property type="molecule type" value="Genomic_DNA"/>
</dbReference>
<accession>A0ABS2AFF6</accession>
<keyword evidence="2" id="KW-1185">Reference proteome</keyword>
<protein>
    <submittedName>
        <fullName evidence="1">Uncharacterized protein</fullName>
    </submittedName>
</protein>
<name>A0ABS2AFF6_9ACTN</name>
<organism evidence="1 2">
    <name type="scientific">Paractinoplanes ovalisporus</name>
    <dbReference type="NCBI Taxonomy" id="2810368"/>
    <lineage>
        <taxon>Bacteria</taxon>
        <taxon>Bacillati</taxon>
        <taxon>Actinomycetota</taxon>
        <taxon>Actinomycetes</taxon>
        <taxon>Micromonosporales</taxon>
        <taxon>Micromonosporaceae</taxon>
        <taxon>Paractinoplanes</taxon>
    </lineage>
</organism>
<dbReference type="RefSeq" id="WP_203378542.1">
    <property type="nucleotide sequence ID" value="NZ_JAENHP010000007.1"/>
</dbReference>
<gene>
    <name evidence="1" type="ORF">JIG36_23610</name>
</gene>
<reference evidence="1 2" key="1">
    <citation type="submission" date="2021-01" db="EMBL/GenBank/DDBJ databases">
        <title>Actinoplanes sp. nov. LDG1-06 isolated from lichen.</title>
        <authorList>
            <person name="Saeng-In P."/>
            <person name="Phongsopitanun W."/>
            <person name="Kanchanasin P."/>
            <person name="Yuki M."/>
            <person name="Kudo T."/>
            <person name="Ohkuma M."/>
            <person name="Tanasupawat S."/>
        </authorList>
    </citation>
    <scope>NUCLEOTIDE SEQUENCE [LARGE SCALE GENOMIC DNA]</scope>
    <source>
        <strain evidence="1 2">LDG1-06</strain>
    </source>
</reference>
<proteinExistence type="predicted"/>
<sequence length="365" mass="40035">MSKLAGSLTDLFAGYAAFWLGITRPVPPFEVGLNGPDVEIAVAGQKVVGRLSAYALLAHRFWAAVLPPPVVIPSLIREGNEGRDWDQFDEDHGVAALHVAAGCLEQAGERTEAALVHRLLARTDGDWGVPPWTSTDDYLGYHEVPASLVADVAWRSPVVERLAGRRSWNVTFTVKALQTEDDWALVTRTIDAPDGKRDRSAAYADAPYWNDLRLAGSLDVRRAVGLARAAEATALRAAGEDLWLVEQIRSYGEDRARKGIERLIRQRAYAPGDEEAVALRDRARELCARALEITVEEGTGRERFFRANALWGSVGRAREALGDRDGALAAYRTARDIAVASGVPGDWWAGDIERLRRDADPRPPL</sequence>